<evidence type="ECO:0000313" key="5">
    <source>
        <dbReference type="Proteomes" id="UP001209916"/>
    </source>
</evidence>
<dbReference type="PROSITE" id="PS51186">
    <property type="entry name" value="GNAT"/>
    <property type="match status" value="1"/>
</dbReference>
<dbReference type="RefSeq" id="WP_266120220.1">
    <property type="nucleotide sequence ID" value="NZ_JAPKNA010000001.1"/>
</dbReference>
<dbReference type="InterPro" id="IPR000182">
    <property type="entry name" value="GNAT_dom"/>
</dbReference>
<dbReference type="PANTHER" id="PTHR43877:SF2">
    <property type="entry name" value="AMINOALKYLPHOSPHONATE N-ACETYLTRANSFERASE-RELATED"/>
    <property type="match status" value="1"/>
</dbReference>
<dbReference type="Proteomes" id="UP001209916">
    <property type="component" value="Unassembled WGS sequence"/>
</dbReference>
<evidence type="ECO:0000256" key="1">
    <source>
        <dbReference type="ARBA" id="ARBA00022679"/>
    </source>
</evidence>
<dbReference type="SUPFAM" id="SSF55729">
    <property type="entry name" value="Acyl-CoA N-acyltransferases (Nat)"/>
    <property type="match status" value="1"/>
</dbReference>
<feature type="domain" description="N-acetyltransferase" evidence="3">
    <location>
        <begin position="5"/>
        <end position="153"/>
    </location>
</feature>
<proteinExistence type="predicted"/>
<sequence>MTSTPFFRRAVAADLEAIVAMLADDILGQKRENTSLPLAQSYLDAFAAIEADPNQYLAVVELNGAVVGTLQITYMPGLSHQGAWRGEIESVRIASSARGSGLGRLMIQWAVEQCRQRQCRLVQLTSDMARADAHRFYEQLGFTASHKGFKLTL</sequence>
<keyword evidence="2" id="KW-0012">Acyltransferase</keyword>
<dbReference type="CDD" id="cd04301">
    <property type="entry name" value="NAT_SF"/>
    <property type="match status" value="1"/>
</dbReference>
<keyword evidence="5" id="KW-1185">Reference proteome</keyword>
<organism evidence="4 5">
    <name type="scientific">Alcaligenes parafaecalis</name>
    <dbReference type="NCBI Taxonomy" id="171260"/>
    <lineage>
        <taxon>Bacteria</taxon>
        <taxon>Pseudomonadati</taxon>
        <taxon>Pseudomonadota</taxon>
        <taxon>Betaproteobacteria</taxon>
        <taxon>Burkholderiales</taxon>
        <taxon>Alcaligenaceae</taxon>
        <taxon>Alcaligenes</taxon>
    </lineage>
</organism>
<dbReference type="InterPro" id="IPR016181">
    <property type="entry name" value="Acyl_CoA_acyltransferase"/>
</dbReference>
<name>A0ABT3VIK4_9BURK</name>
<reference evidence="4 5" key="1">
    <citation type="submission" date="2022-11" db="EMBL/GenBank/DDBJ databases">
        <title>Biodiversity and phylogenetic relationships of bacteria.</title>
        <authorList>
            <person name="Machado R.A.R."/>
            <person name="Bhat A."/>
            <person name="Loulou A."/>
            <person name="Kallel S."/>
        </authorList>
    </citation>
    <scope>NUCLEOTIDE SEQUENCE [LARGE SCALE GENOMIC DNA]</scope>
    <source>
        <strain evidence="4 5">DSM 13975</strain>
    </source>
</reference>
<evidence type="ECO:0000313" key="4">
    <source>
        <dbReference type="EMBL" id="MCX5463308.1"/>
    </source>
</evidence>
<protein>
    <submittedName>
        <fullName evidence="4">GNAT family N-acetyltransferase</fullName>
    </submittedName>
</protein>
<dbReference type="InterPro" id="IPR050832">
    <property type="entry name" value="Bact_Acetyltransf"/>
</dbReference>
<dbReference type="PANTHER" id="PTHR43877">
    <property type="entry name" value="AMINOALKYLPHOSPHONATE N-ACETYLTRANSFERASE-RELATED-RELATED"/>
    <property type="match status" value="1"/>
</dbReference>
<evidence type="ECO:0000259" key="3">
    <source>
        <dbReference type="PROSITE" id="PS51186"/>
    </source>
</evidence>
<gene>
    <name evidence="4" type="ORF">OSH09_03865</name>
</gene>
<keyword evidence="1" id="KW-0808">Transferase</keyword>
<dbReference type="Gene3D" id="3.40.630.30">
    <property type="match status" value="1"/>
</dbReference>
<accession>A0ABT3VIK4</accession>
<dbReference type="Pfam" id="PF00583">
    <property type="entry name" value="Acetyltransf_1"/>
    <property type="match status" value="1"/>
</dbReference>
<evidence type="ECO:0000256" key="2">
    <source>
        <dbReference type="ARBA" id="ARBA00023315"/>
    </source>
</evidence>
<comment type="caution">
    <text evidence="4">The sequence shown here is derived from an EMBL/GenBank/DDBJ whole genome shotgun (WGS) entry which is preliminary data.</text>
</comment>
<dbReference type="EMBL" id="JAPKNA010000001">
    <property type="protein sequence ID" value="MCX5463308.1"/>
    <property type="molecule type" value="Genomic_DNA"/>
</dbReference>